<dbReference type="Proteomes" id="UP001430848">
    <property type="component" value="Unassembled WGS sequence"/>
</dbReference>
<accession>A0ABR1NKJ2</accession>
<keyword evidence="1" id="KW-0732">Signal</keyword>
<feature type="chain" id="PRO_5047482391" evidence="1">
    <location>
        <begin position="22"/>
        <end position="187"/>
    </location>
</feature>
<evidence type="ECO:0000256" key="1">
    <source>
        <dbReference type="SAM" id="SignalP"/>
    </source>
</evidence>
<evidence type="ECO:0000313" key="3">
    <source>
        <dbReference type="Proteomes" id="UP001430848"/>
    </source>
</evidence>
<feature type="signal peptide" evidence="1">
    <location>
        <begin position="1"/>
        <end position="21"/>
    </location>
</feature>
<comment type="caution">
    <text evidence="2">The sequence shown here is derived from an EMBL/GenBank/DDBJ whole genome shotgun (WGS) entry which is preliminary data.</text>
</comment>
<protein>
    <submittedName>
        <fullName evidence="2">Uncharacterized protein</fullName>
    </submittedName>
</protein>
<gene>
    <name evidence="2" type="ORF">SLS63_014181</name>
</gene>
<keyword evidence="3" id="KW-1185">Reference proteome</keyword>
<organism evidence="2 3">
    <name type="scientific">Diaporthe eres</name>
    <name type="common">Phomopsis oblonga</name>
    <dbReference type="NCBI Taxonomy" id="83184"/>
    <lineage>
        <taxon>Eukaryota</taxon>
        <taxon>Fungi</taxon>
        <taxon>Dikarya</taxon>
        <taxon>Ascomycota</taxon>
        <taxon>Pezizomycotina</taxon>
        <taxon>Sordariomycetes</taxon>
        <taxon>Sordariomycetidae</taxon>
        <taxon>Diaporthales</taxon>
        <taxon>Diaporthaceae</taxon>
        <taxon>Diaporthe</taxon>
        <taxon>Diaporthe eres species complex</taxon>
    </lineage>
</organism>
<sequence length="187" mass="20452">MQVNTLFSALVASLAIPMSHALPTIQENSLFAIGDSVKTSHPEAYNAFMTAPLITFDGTVSRRQEVPDDSTPDPDRPIVTPPYIFVLQCDIAGFRGNCLSFGAAPGKCVNYSSFNSSQAFLDEYENKTSSLSTNTGGNCQFYKFVDCDNKGDDRGVTLSYNYNLAEVTDDYGGDYDNQISSCEIRSR</sequence>
<proteinExistence type="predicted"/>
<dbReference type="EMBL" id="JAKNSF020000248">
    <property type="protein sequence ID" value="KAK7705174.1"/>
    <property type="molecule type" value="Genomic_DNA"/>
</dbReference>
<reference evidence="2 3" key="1">
    <citation type="submission" date="2024-02" db="EMBL/GenBank/DDBJ databases">
        <title>De novo assembly and annotation of 12 fungi associated with fruit tree decline syndrome in Ontario, Canada.</title>
        <authorList>
            <person name="Sulman M."/>
            <person name="Ellouze W."/>
            <person name="Ilyukhin E."/>
        </authorList>
    </citation>
    <scope>NUCLEOTIDE SEQUENCE [LARGE SCALE GENOMIC DNA]</scope>
    <source>
        <strain evidence="2 3">M169</strain>
    </source>
</reference>
<evidence type="ECO:0000313" key="2">
    <source>
        <dbReference type="EMBL" id="KAK7705174.1"/>
    </source>
</evidence>
<name>A0ABR1NKJ2_DIAER</name>